<feature type="transmembrane region" description="Helical" evidence="1">
    <location>
        <begin position="446"/>
        <end position="465"/>
    </location>
</feature>
<dbReference type="GO" id="GO:0015558">
    <property type="term" value="F:secondary active p-aminobenzoyl-glutamate transmembrane transporter activity"/>
    <property type="evidence" value="ECO:0007669"/>
    <property type="project" value="InterPro"/>
</dbReference>
<sequence length="517" mass="57132">MMTTENNSPQLKRDWLQRIEYIGNKLPDITMLFIYALVICWILSWLMSYLSFDYIHPVTQEKLAIINLFQPTEIITFFISLTKNFINFPPLGITIVATFGIGIAEASGFINVGLSRALSMIPKSIVTPAVITVAVLSHIVSDSAYVILMPVSALVFYSVGKHPLAGIAASFAGLSGGFSASFTPSLIDPIMQGFTQSAAQIIDPSYEVNVLCNYFLSLTSTVFVIGTCWYITDKIIDPRLKRIMPLDSDLEAEHTEISPPSAIDLKAFRCASWVFIAMAVGLFLLAFPEKSLLRAPDGSLTSPQAPVMQMIVPLLFLFFAIPSLVHGILSKKFTTTRQVTKSMEKITYALIPFIVFSFFCAQFLYSFNRSGIGTLIALSGAEFLKSLQMPSGITIFGVLVLTLFLNIIITSATSKWAILSAILVPMLMSVNISPELTQAAFRISDAVMNVSTPMFAFYPLLISYCQRYCKNTGIGTLCSMMIPYTIGLFIVLTIVLYVFWWIGFPLGFDSGYVYPRA</sequence>
<keyword evidence="1" id="KW-0472">Membrane</keyword>
<protein>
    <submittedName>
        <fullName evidence="2">AbgT transporter family protein</fullName>
    </submittedName>
</protein>
<feature type="transmembrane region" description="Helical" evidence="1">
    <location>
        <begin position="346"/>
        <end position="367"/>
    </location>
</feature>
<feature type="transmembrane region" description="Helical" evidence="1">
    <location>
        <begin position="64"/>
        <end position="81"/>
    </location>
</feature>
<name>A5EWH7_DICNV</name>
<feature type="transmembrane region" description="Helical" evidence="1">
    <location>
        <begin position="32"/>
        <end position="52"/>
    </location>
</feature>
<gene>
    <name evidence="2" type="ordered locus">DNO_0200</name>
</gene>
<dbReference type="PANTHER" id="PTHR30282:SF1">
    <property type="entry name" value="ABGT FAMILY TRANSPORTER"/>
    <property type="match status" value="1"/>
</dbReference>
<feature type="transmembrane region" description="Helical" evidence="1">
    <location>
        <begin position="307"/>
        <end position="325"/>
    </location>
</feature>
<feature type="transmembrane region" description="Helical" evidence="1">
    <location>
        <begin position="387"/>
        <end position="409"/>
    </location>
</feature>
<feature type="transmembrane region" description="Helical" evidence="1">
    <location>
        <begin position="267"/>
        <end position="287"/>
    </location>
</feature>
<organism evidence="2 3">
    <name type="scientific">Dichelobacter nodosus (strain VCS1703A)</name>
    <dbReference type="NCBI Taxonomy" id="246195"/>
    <lineage>
        <taxon>Bacteria</taxon>
        <taxon>Pseudomonadati</taxon>
        <taxon>Pseudomonadota</taxon>
        <taxon>Gammaproteobacteria</taxon>
        <taxon>Cardiobacteriales</taxon>
        <taxon>Cardiobacteriaceae</taxon>
        <taxon>Dichelobacter</taxon>
    </lineage>
</organism>
<keyword evidence="3" id="KW-1185">Reference proteome</keyword>
<feature type="transmembrane region" description="Helical" evidence="1">
    <location>
        <begin position="126"/>
        <end position="148"/>
    </location>
</feature>
<dbReference type="Proteomes" id="UP000000248">
    <property type="component" value="Chromosome"/>
</dbReference>
<evidence type="ECO:0000313" key="3">
    <source>
        <dbReference type="Proteomes" id="UP000000248"/>
    </source>
</evidence>
<dbReference type="STRING" id="246195.DNO_0200"/>
<feature type="transmembrane region" description="Helical" evidence="1">
    <location>
        <begin position="416"/>
        <end position="434"/>
    </location>
</feature>
<dbReference type="GO" id="GO:1902604">
    <property type="term" value="P:p-aminobenzoyl-glutamate transmembrane transport"/>
    <property type="evidence" value="ECO:0007669"/>
    <property type="project" value="InterPro"/>
</dbReference>
<accession>A5EWH7</accession>
<keyword evidence="1" id="KW-1133">Transmembrane helix</keyword>
<dbReference type="InterPro" id="IPR004697">
    <property type="entry name" value="AbgT"/>
</dbReference>
<feature type="transmembrane region" description="Helical" evidence="1">
    <location>
        <begin position="214"/>
        <end position="232"/>
    </location>
</feature>
<feature type="transmembrane region" description="Helical" evidence="1">
    <location>
        <begin position="93"/>
        <end position="114"/>
    </location>
</feature>
<dbReference type="EMBL" id="CP000513">
    <property type="protein sequence ID" value="ABQ14131.1"/>
    <property type="molecule type" value="Genomic_DNA"/>
</dbReference>
<dbReference type="eggNOG" id="COG2978">
    <property type="taxonomic scope" value="Bacteria"/>
</dbReference>
<dbReference type="KEGG" id="dno:DNO_0200"/>
<dbReference type="Pfam" id="PF03806">
    <property type="entry name" value="ABG_transport"/>
    <property type="match status" value="1"/>
</dbReference>
<evidence type="ECO:0000313" key="2">
    <source>
        <dbReference type="EMBL" id="ABQ14131.1"/>
    </source>
</evidence>
<keyword evidence="1" id="KW-0812">Transmembrane</keyword>
<reference evidence="2 3" key="1">
    <citation type="journal article" date="2007" name="Nat. Biotechnol.">
        <title>Genome sequence and identification of candidate vaccine antigens from the animal pathogen Dichelobacter nodosus.</title>
        <authorList>
            <person name="Myers G.S."/>
            <person name="Parker D."/>
            <person name="Al-Hasani K."/>
            <person name="Kennan R.M."/>
            <person name="Seemann T."/>
            <person name="Ren Q."/>
            <person name="Badger J.H."/>
            <person name="Selengut J.D."/>
            <person name="Deboy R.T."/>
            <person name="Tettelin H."/>
            <person name="Boyce J.D."/>
            <person name="McCarl V.P."/>
            <person name="Han X."/>
            <person name="Nelson W.C."/>
            <person name="Madupu R."/>
            <person name="Mohamoud Y."/>
            <person name="Holley T."/>
            <person name="Fedorova N."/>
            <person name="Khouri H."/>
            <person name="Bottomley S.P."/>
            <person name="Whittington R.J."/>
            <person name="Adler B."/>
            <person name="Songer J.G."/>
            <person name="Rood J.I."/>
            <person name="Paulsen I.T."/>
        </authorList>
    </citation>
    <scope>NUCLEOTIDE SEQUENCE [LARGE SCALE GENOMIC DNA]</scope>
    <source>
        <strain evidence="2 3">VCS1703A</strain>
    </source>
</reference>
<evidence type="ECO:0000256" key="1">
    <source>
        <dbReference type="SAM" id="Phobius"/>
    </source>
</evidence>
<proteinExistence type="predicted"/>
<dbReference type="AlphaFoldDB" id="A5EWH7"/>
<dbReference type="PANTHER" id="PTHR30282">
    <property type="entry name" value="P-AMINOBENZOYL GLUTAMATE TRANSPORTER"/>
    <property type="match status" value="1"/>
</dbReference>
<dbReference type="RefSeq" id="WP_011927947.1">
    <property type="nucleotide sequence ID" value="NC_009446.1"/>
</dbReference>
<dbReference type="HOGENOM" id="CLU_040132_0_0_6"/>
<feature type="transmembrane region" description="Helical" evidence="1">
    <location>
        <begin position="477"/>
        <end position="502"/>
    </location>
</feature>